<dbReference type="EMBL" id="LAZR01019669">
    <property type="protein sequence ID" value="KKL91683.1"/>
    <property type="molecule type" value="Genomic_DNA"/>
</dbReference>
<accession>A0A0F9FZC7</accession>
<organism evidence="1">
    <name type="scientific">marine sediment metagenome</name>
    <dbReference type="NCBI Taxonomy" id="412755"/>
    <lineage>
        <taxon>unclassified sequences</taxon>
        <taxon>metagenomes</taxon>
        <taxon>ecological metagenomes</taxon>
    </lineage>
</organism>
<feature type="non-terminal residue" evidence="1">
    <location>
        <position position="106"/>
    </location>
</feature>
<proteinExistence type="predicted"/>
<evidence type="ECO:0000313" key="1">
    <source>
        <dbReference type="EMBL" id="KKL91683.1"/>
    </source>
</evidence>
<protein>
    <recommendedName>
        <fullName evidence="2">V-type ATP synthase subunit I</fullName>
    </recommendedName>
</protein>
<reference evidence="1" key="1">
    <citation type="journal article" date="2015" name="Nature">
        <title>Complex archaea that bridge the gap between prokaryotes and eukaryotes.</title>
        <authorList>
            <person name="Spang A."/>
            <person name="Saw J.H."/>
            <person name="Jorgensen S.L."/>
            <person name="Zaremba-Niedzwiedzka K."/>
            <person name="Martijn J."/>
            <person name="Lind A.E."/>
            <person name="van Eijk R."/>
            <person name="Schleper C."/>
            <person name="Guy L."/>
            <person name="Ettema T.J."/>
        </authorList>
    </citation>
    <scope>NUCLEOTIDE SEQUENCE</scope>
</reference>
<evidence type="ECO:0008006" key="2">
    <source>
        <dbReference type="Google" id="ProtNLM"/>
    </source>
</evidence>
<dbReference type="AlphaFoldDB" id="A0A0F9FZC7"/>
<comment type="caution">
    <text evidence="1">The sequence shown here is derived from an EMBL/GenBank/DDBJ whole genome shotgun (WGS) entry which is preliminary data.</text>
</comment>
<sequence>MAIDSVNKLTILAPLNIKDKILAKLYELQVLHVTDAFSKEYEENIKRIEVKTVKSEENLNKLNVIRSTFELFVKRKKDLFESFFLLPLQVRQQEFNNVLTTFDIDF</sequence>
<name>A0A0F9FZC7_9ZZZZ</name>
<gene>
    <name evidence="1" type="ORF">LCGC14_1892260</name>
</gene>